<dbReference type="InterPro" id="IPR005829">
    <property type="entry name" value="Sugar_transporter_CS"/>
</dbReference>
<evidence type="ECO:0000313" key="9">
    <source>
        <dbReference type="Proteomes" id="UP000254863"/>
    </source>
</evidence>
<feature type="transmembrane region" description="Helical" evidence="6">
    <location>
        <begin position="225"/>
        <end position="245"/>
    </location>
</feature>
<name>A0A7H4PI78_9ENTR</name>
<dbReference type="PANTHER" id="PTHR23502:SF10">
    <property type="entry name" value="MULTIDRUG RESISTANCE PROTEIN MDTM"/>
    <property type="match status" value="1"/>
</dbReference>
<feature type="transmembrane region" description="Helical" evidence="6">
    <location>
        <begin position="108"/>
        <end position="129"/>
    </location>
</feature>
<evidence type="ECO:0000259" key="7">
    <source>
        <dbReference type="PROSITE" id="PS50850"/>
    </source>
</evidence>
<evidence type="ECO:0000256" key="3">
    <source>
        <dbReference type="ARBA" id="ARBA00022692"/>
    </source>
</evidence>
<comment type="caution">
    <text evidence="8">The sequence shown here is derived from an EMBL/GenBank/DDBJ whole genome shotgun (WGS) entry which is preliminary data.</text>
</comment>
<feature type="transmembrane region" description="Helical" evidence="6">
    <location>
        <begin position="257"/>
        <end position="278"/>
    </location>
</feature>
<feature type="transmembrane region" description="Helical" evidence="6">
    <location>
        <begin position="290"/>
        <end position="308"/>
    </location>
</feature>
<feature type="transmembrane region" description="Helical" evidence="6">
    <location>
        <begin position="141"/>
        <end position="159"/>
    </location>
</feature>
<dbReference type="Gene3D" id="1.20.1720.10">
    <property type="entry name" value="Multidrug resistance protein D"/>
    <property type="match status" value="1"/>
</dbReference>
<keyword evidence="3 6" id="KW-0812">Transmembrane</keyword>
<dbReference type="PROSITE" id="PS50850">
    <property type="entry name" value="MFS"/>
    <property type="match status" value="1"/>
</dbReference>
<dbReference type="PROSITE" id="PS00216">
    <property type="entry name" value="SUGAR_TRANSPORT_1"/>
    <property type="match status" value="1"/>
</dbReference>
<dbReference type="InterPro" id="IPR036259">
    <property type="entry name" value="MFS_trans_sf"/>
</dbReference>
<dbReference type="CDD" id="cd17320">
    <property type="entry name" value="MFS_MdfA_MDR_like"/>
    <property type="match status" value="1"/>
</dbReference>
<feature type="transmembrane region" description="Helical" evidence="6">
    <location>
        <begin position="350"/>
        <end position="372"/>
    </location>
</feature>
<organism evidence="8 9">
    <name type="scientific">Klebsiella michiganensis</name>
    <dbReference type="NCBI Taxonomy" id="1134687"/>
    <lineage>
        <taxon>Bacteria</taxon>
        <taxon>Pseudomonadati</taxon>
        <taxon>Pseudomonadota</taxon>
        <taxon>Gammaproteobacteria</taxon>
        <taxon>Enterobacterales</taxon>
        <taxon>Enterobacteriaceae</taxon>
        <taxon>Klebsiella/Raoultella group</taxon>
        <taxon>Klebsiella</taxon>
    </lineage>
</organism>
<dbReference type="AlphaFoldDB" id="A0A7H4PI78"/>
<dbReference type="PANTHER" id="PTHR23502">
    <property type="entry name" value="MAJOR FACILITATOR SUPERFAMILY"/>
    <property type="match status" value="1"/>
</dbReference>
<feature type="transmembrane region" description="Helical" evidence="6">
    <location>
        <begin position="378"/>
        <end position="399"/>
    </location>
</feature>
<evidence type="ECO:0000256" key="6">
    <source>
        <dbReference type="SAM" id="Phobius"/>
    </source>
</evidence>
<reference evidence="8 9" key="1">
    <citation type="submission" date="2018-06" db="EMBL/GenBank/DDBJ databases">
        <authorList>
            <consortium name="Pathogen Informatics"/>
            <person name="Doyle S."/>
        </authorList>
    </citation>
    <scope>NUCLEOTIDE SEQUENCE [LARGE SCALE GENOMIC DNA]</scope>
    <source>
        <strain evidence="8 9">NCTC11685</strain>
    </source>
</reference>
<keyword evidence="2" id="KW-1003">Cell membrane</keyword>
<sequence length="451" mass="49001">MNTPPRRLIQYGSVMLFPLAMIIYDFSAYLTTDLIQPGIIHIINELQADVTLAPVSVSLYMAGGLALQWLLGPLSDRIGRRPVLLTGALIFALSCLSMLFVASIAQYFVARFIQGTSICFISTVGYVSIQEAFGETDSIRIMAALTSIVLLAPVIGPLAGATLMTVMHWKLLFAIIGALGLVAWALLLFKMPETVISQGRGFKPGEVLADFIAAFRHPVVLTGSLAVAFGNVPMITWVALSPVILIEHGGLSPAAYAWTQVPVFSGLIIASAIVANVVKDPTSPRFIWRTVPIQLTGLLILLVGNLLWPHVWFWSVLGTSVYALGIGLLYPVLFRFTLFSHHLPKGTVSATLNILALSAFAASIEATRWIYFHAGGRIAFHCAALMAGIAVVILVSRLLKLRKRYQEASTDNRHVLGNVHKKMRSPRIFYFSRLPASSTTFSPSSLAKAPC</sequence>
<dbReference type="InterPro" id="IPR011701">
    <property type="entry name" value="MFS"/>
</dbReference>
<evidence type="ECO:0000256" key="1">
    <source>
        <dbReference type="ARBA" id="ARBA00004651"/>
    </source>
</evidence>
<evidence type="ECO:0000256" key="5">
    <source>
        <dbReference type="ARBA" id="ARBA00023136"/>
    </source>
</evidence>
<feature type="domain" description="Major facilitator superfamily (MFS) profile" evidence="7">
    <location>
        <begin position="13"/>
        <end position="402"/>
    </location>
</feature>
<evidence type="ECO:0000256" key="4">
    <source>
        <dbReference type="ARBA" id="ARBA00022989"/>
    </source>
</evidence>
<feature type="transmembrane region" description="Helical" evidence="6">
    <location>
        <begin position="12"/>
        <end position="30"/>
    </location>
</feature>
<comment type="subcellular location">
    <subcellularLocation>
        <location evidence="1">Cell membrane</location>
        <topology evidence="1">Multi-pass membrane protein</topology>
    </subcellularLocation>
</comment>
<feature type="transmembrane region" description="Helical" evidence="6">
    <location>
        <begin position="50"/>
        <end position="71"/>
    </location>
</feature>
<accession>A0A7H4PI78</accession>
<feature type="transmembrane region" description="Helical" evidence="6">
    <location>
        <begin position="83"/>
        <end position="102"/>
    </location>
</feature>
<keyword evidence="4 6" id="KW-1133">Transmembrane helix</keyword>
<dbReference type="Proteomes" id="UP000254863">
    <property type="component" value="Unassembled WGS sequence"/>
</dbReference>
<feature type="transmembrane region" description="Helical" evidence="6">
    <location>
        <begin position="171"/>
        <end position="189"/>
    </location>
</feature>
<dbReference type="GO" id="GO:1990961">
    <property type="term" value="P:xenobiotic detoxification by transmembrane export across the plasma membrane"/>
    <property type="evidence" value="ECO:0007669"/>
    <property type="project" value="TreeGrafter"/>
</dbReference>
<dbReference type="InterPro" id="IPR020846">
    <property type="entry name" value="MFS_dom"/>
</dbReference>
<proteinExistence type="predicted"/>
<dbReference type="EMBL" id="UGMS01000002">
    <property type="protein sequence ID" value="STW72305.1"/>
    <property type="molecule type" value="Genomic_DNA"/>
</dbReference>
<dbReference type="Pfam" id="PF07690">
    <property type="entry name" value="MFS_1"/>
    <property type="match status" value="1"/>
</dbReference>
<keyword evidence="5 6" id="KW-0472">Membrane</keyword>
<evidence type="ECO:0000256" key="2">
    <source>
        <dbReference type="ARBA" id="ARBA00022475"/>
    </source>
</evidence>
<protein>
    <submittedName>
        <fullName evidence="8">MdtM family protein</fullName>
    </submittedName>
</protein>
<dbReference type="SUPFAM" id="SSF103473">
    <property type="entry name" value="MFS general substrate transporter"/>
    <property type="match status" value="1"/>
</dbReference>
<feature type="transmembrane region" description="Helical" evidence="6">
    <location>
        <begin position="314"/>
        <end position="338"/>
    </location>
</feature>
<gene>
    <name evidence="8" type="primary">mdtM_3</name>
    <name evidence="8" type="ORF">NCTC11685_05392</name>
</gene>
<dbReference type="GO" id="GO:0005886">
    <property type="term" value="C:plasma membrane"/>
    <property type="evidence" value="ECO:0007669"/>
    <property type="project" value="UniProtKB-SubCell"/>
</dbReference>
<dbReference type="GO" id="GO:0015385">
    <property type="term" value="F:sodium:proton antiporter activity"/>
    <property type="evidence" value="ECO:0007669"/>
    <property type="project" value="TreeGrafter"/>
</dbReference>
<evidence type="ECO:0000313" key="8">
    <source>
        <dbReference type="EMBL" id="STW72305.1"/>
    </source>
</evidence>